<gene>
    <name evidence="1" type="ORF">MLD38_003667</name>
</gene>
<accession>A0ACB9S406</accession>
<reference evidence="2" key="1">
    <citation type="journal article" date="2023" name="Front. Plant Sci.">
        <title>Chromosomal-level genome assembly of Melastoma candidum provides insights into trichome evolution.</title>
        <authorList>
            <person name="Zhong Y."/>
            <person name="Wu W."/>
            <person name="Sun C."/>
            <person name="Zou P."/>
            <person name="Liu Y."/>
            <person name="Dai S."/>
            <person name="Zhou R."/>
        </authorList>
    </citation>
    <scope>NUCLEOTIDE SEQUENCE [LARGE SCALE GENOMIC DNA]</scope>
</reference>
<evidence type="ECO:0000313" key="1">
    <source>
        <dbReference type="EMBL" id="KAI4385670.1"/>
    </source>
</evidence>
<dbReference type="EMBL" id="CM042881">
    <property type="protein sequence ID" value="KAI4385670.1"/>
    <property type="molecule type" value="Genomic_DNA"/>
</dbReference>
<sequence length="290" mass="32234">MIGSSDFPEEAVVNNILPMWGLYFLLGKILNEDVGDDAPVGSSGDPLALVESYPYQQLLLDGRSPNHRAPLPLSRFVQVPHVNQLSSWDCGLACLVMVMRTLGIETCSVESLASLCCTTSIWTVDLAYLLHKFSINFSYCTVTLGANPNYSDEMFYKEQLPTDVLRVNKLFRDAPSAGICIQCRSISEEQISRLILSGGYVAIALVDQYKLSHNWLEDVCLSIQSDSSGYTGHYIVICGYDAGRDEFEIRDPASTRKQEKISSKCLGDARRSFGTDEDILLICLGKQRKY</sequence>
<keyword evidence="2" id="KW-1185">Reference proteome</keyword>
<name>A0ACB9S406_9MYRT</name>
<organism evidence="1 2">
    <name type="scientific">Melastoma candidum</name>
    <dbReference type="NCBI Taxonomy" id="119954"/>
    <lineage>
        <taxon>Eukaryota</taxon>
        <taxon>Viridiplantae</taxon>
        <taxon>Streptophyta</taxon>
        <taxon>Embryophyta</taxon>
        <taxon>Tracheophyta</taxon>
        <taxon>Spermatophyta</taxon>
        <taxon>Magnoliopsida</taxon>
        <taxon>eudicotyledons</taxon>
        <taxon>Gunneridae</taxon>
        <taxon>Pentapetalae</taxon>
        <taxon>rosids</taxon>
        <taxon>malvids</taxon>
        <taxon>Myrtales</taxon>
        <taxon>Melastomataceae</taxon>
        <taxon>Melastomatoideae</taxon>
        <taxon>Melastomateae</taxon>
        <taxon>Melastoma</taxon>
    </lineage>
</organism>
<proteinExistence type="predicted"/>
<protein>
    <submittedName>
        <fullName evidence="1">Uncharacterized protein</fullName>
    </submittedName>
</protein>
<comment type="caution">
    <text evidence="1">The sequence shown here is derived from an EMBL/GenBank/DDBJ whole genome shotgun (WGS) entry which is preliminary data.</text>
</comment>
<dbReference type="Proteomes" id="UP001057402">
    <property type="component" value="Chromosome 2"/>
</dbReference>
<evidence type="ECO:0000313" key="2">
    <source>
        <dbReference type="Proteomes" id="UP001057402"/>
    </source>
</evidence>